<keyword evidence="6 8" id="KW-0675">Receptor</keyword>
<dbReference type="Proteomes" id="UP001159405">
    <property type="component" value="Unassembled WGS sequence"/>
</dbReference>
<dbReference type="Pfam" id="PF00001">
    <property type="entry name" value="7tm_1"/>
    <property type="match status" value="1"/>
</dbReference>
<organism evidence="11 12">
    <name type="scientific">Porites lobata</name>
    <dbReference type="NCBI Taxonomy" id="104759"/>
    <lineage>
        <taxon>Eukaryota</taxon>
        <taxon>Metazoa</taxon>
        <taxon>Cnidaria</taxon>
        <taxon>Anthozoa</taxon>
        <taxon>Hexacorallia</taxon>
        <taxon>Scleractinia</taxon>
        <taxon>Fungiina</taxon>
        <taxon>Poritidae</taxon>
        <taxon>Porites</taxon>
    </lineage>
</organism>
<feature type="transmembrane region" description="Helical" evidence="9">
    <location>
        <begin position="45"/>
        <end position="67"/>
    </location>
</feature>
<dbReference type="CDD" id="cd00637">
    <property type="entry name" value="7tm_classA_rhodopsin-like"/>
    <property type="match status" value="1"/>
</dbReference>
<dbReference type="SUPFAM" id="SSF81321">
    <property type="entry name" value="Family A G protein-coupled receptor-like"/>
    <property type="match status" value="1"/>
</dbReference>
<gene>
    <name evidence="11" type="ORF">PLOB_00026662</name>
</gene>
<reference evidence="11 12" key="1">
    <citation type="submission" date="2022-05" db="EMBL/GenBank/DDBJ databases">
        <authorList>
            <consortium name="Genoscope - CEA"/>
            <person name="William W."/>
        </authorList>
    </citation>
    <scope>NUCLEOTIDE SEQUENCE [LARGE SCALE GENOMIC DNA]</scope>
</reference>
<keyword evidence="12" id="KW-1185">Reference proteome</keyword>
<comment type="similarity">
    <text evidence="8">Belongs to the G-protein coupled receptor 1 family.</text>
</comment>
<evidence type="ECO:0000313" key="12">
    <source>
        <dbReference type="Proteomes" id="UP001159405"/>
    </source>
</evidence>
<feature type="transmembrane region" description="Helical" evidence="9">
    <location>
        <begin position="79"/>
        <end position="103"/>
    </location>
</feature>
<dbReference type="EMBL" id="CALNXK010000032">
    <property type="protein sequence ID" value="CAH3118898.1"/>
    <property type="molecule type" value="Genomic_DNA"/>
</dbReference>
<dbReference type="PROSITE" id="PS00237">
    <property type="entry name" value="G_PROTEIN_RECEP_F1_1"/>
    <property type="match status" value="1"/>
</dbReference>
<feature type="transmembrane region" description="Helical" evidence="9">
    <location>
        <begin position="307"/>
        <end position="328"/>
    </location>
</feature>
<dbReference type="PANTHER" id="PTHR45695">
    <property type="entry name" value="LEUCOKININ RECEPTOR-RELATED"/>
    <property type="match status" value="1"/>
</dbReference>
<dbReference type="PRINTS" id="PR00237">
    <property type="entry name" value="GPCRRHODOPSN"/>
</dbReference>
<keyword evidence="4 8" id="KW-0297">G-protein coupled receptor</keyword>
<protein>
    <recommendedName>
        <fullName evidence="10">G-protein coupled receptors family 1 profile domain-containing protein</fullName>
    </recommendedName>
</protein>
<comment type="subcellular location">
    <subcellularLocation>
        <location evidence="1">Membrane</location>
        <topology evidence="1">Multi-pass membrane protein</topology>
    </subcellularLocation>
</comment>
<accession>A0ABN8NS92</accession>
<evidence type="ECO:0000256" key="2">
    <source>
        <dbReference type="ARBA" id="ARBA00022692"/>
    </source>
</evidence>
<feature type="domain" description="G-protein coupled receptors family 1 profile" evidence="10">
    <location>
        <begin position="58"/>
        <end position="325"/>
    </location>
</feature>
<evidence type="ECO:0000256" key="5">
    <source>
        <dbReference type="ARBA" id="ARBA00023136"/>
    </source>
</evidence>
<keyword evidence="3 9" id="KW-1133">Transmembrane helix</keyword>
<evidence type="ECO:0000256" key="1">
    <source>
        <dbReference type="ARBA" id="ARBA00004141"/>
    </source>
</evidence>
<keyword evidence="7 8" id="KW-0807">Transducer</keyword>
<dbReference type="PROSITE" id="PS50262">
    <property type="entry name" value="G_PROTEIN_RECEP_F1_2"/>
    <property type="match status" value="1"/>
</dbReference>
<evidence type="ECO:0000256" key="9">
    <source>
        <dbReference type="SAM" id="Phobius"/>
    </source>
</evidence>
<comment type="caution">
    <text evidence="11">The sequence shown here is derived from an EMBL/GenBank/DDBJ whole genome shotgun (WGS) entry which is preliminary data.</text>
</comment>
<evidence type="ECO:0000259" key="10">
    <source>
        <dbReference type="PROSITE" id="PS50262"/>
    </source>
</evidence>
<evidence type="ECO:0000256" key="6">
    <source>
        <dbReference type="ARBA" id="ARBA00023170"/>
    </source>
</evidence>
<sequence>MASYNFSSRLNESKFDSDDEAMRGNTSQDGCQFRNDATSTQTLRVVAYCVIIAVSIFGNCMTIAVVWRNKNMRKALDFFIVNLALTDLTITCVYMPRVIVMWLRGSAWLVEGVFGAILCKVVPFLHGISIIVSILTLMALAVDRFIAIVYPLRQRITARTSKFIIAFTWILAAMVRFPYLYSLKLVYKTREDEFSCDANIKRAFGINQAREIYYTFLFVAFYGVPFVIITASYVKILVALRRQQAFREDIADQAKDSARSKVVRETRDRASKKVLYMLLSVTAAFVFCWLPYFVAQIVFDVIPCLLRFWRLFLAHSNSALNPCLYAVFNEKYRRGYRRILSLFCCERV</sequence>
<name>A0ABN8NS92_9CNID</name>
<dbReference type="PANTHER" id="PTHR45695:SF9">
    <property type="entry name" value="LEUCOKININ RECEPTOR"/>
    <property type="match status" value="1"/>
</dbReference>
<evidence type="ECO:0000313" key="11">
    <source>
        <dbReference type="EMBL" id="CAH3118898.1"/>
    </source>
</evidence>
<evidence type="ECO:0000256" key="4">
    <source>
        <dbReference type="ARBA" id="ARBA00023040"/>
    </source>
</evidence>
<feature type="transmembrane region" description="Helical" evidence="9">
    <location>
        <begin position="123"/>
        <end position="142"/>
    </location>
</feature>
<dbReference type="Gene3D" id="1.20.1070.10">
    <property type="entry name" value="Rhodopsin 7-helix transmembrane proteins"/>
    <property type="match status" value="1"/>
</dbReference>
<feature type="transmembrane region" description="Helical" evidence="9">
    <location>
        <begin position="212"/>
        <end position="234"/>
    </location>
</feature>
<evidence type="ECO:0000256" key="8">
    <source>
        <dbReference type="RuleBase" id="RU000688"/>
    </source>
</evidence>
<feature type="transmembrane region" description="Helical" evidence="9">
    <location>
        <begin position="163"/>
        <end position="181"/>
    </location>
</feature>
<dbReference type="InterPro" id="IPR017452">
    <property type="entry name" value="GPCR_Rhodpsn_7TM"/>
</dbReference>
<feature type="transmembrane region" description="Helical" evidence="9">
    <location>
        <begin position="274"/>
        <end position="295"/>
    </location>
</feature>
<keyword evidence="5 9" id="KW-0472">Membrane</keyword>
<dbReference type="InterPro" id="IPR000276">
    <property type="entry name" value="GPCR_Rhodpsn"/>
</dbReference>
<evidence type="ECO:0000256" key="3">
    <source>
        <dbReference type="ARBA" id="ARBA00022989"/>
    </source>
</evidence>
<proteinExistence type="inferred from homology"/>
<evidence type="ECO:0000256" key="7">
    <source>
        <dbReference type="ARBA" id="ARBA00023224"/>
    </source>
</evidence>
<keyword evidence="2 8" id="KW-0812">Transmembrane</keyword>